<dbReference type="EMBL" id="CAKC01000095">
    <property type="protein sequence ID" value="CCI87989.1"/>
    <property type="molecule type" value="Genomic_DNA"/>
</dbReference>
<dbReference type="Proteomes" id="UP000009326">
    <property type="component" value="Unassembled WGS sequence"/>
</dbReference>
<protein>
    <submittedName>
        <fullName evidence="1">IS4 family transposase</fullName>
    </submittedName>
</protein>
<gene>
    <name evidence="1" type="ORF">BN52_01875</name>
</gene>
<evidence type="ECO:0000313" key="1">
    <source>
        <dbReference type="EMBL" id="CCI87989.1"/>
    </source>
</evidence>
<dbReference type="AlphaFoldDB" id="I7KQM7"/>
<name>I7KQM7_9LACO</name>
<sequence length="89" mass="10449">MKTAIILDAISTLFVPRQNTERKYKCQIDFKTACCIWRQYFSSNDFSDLNFTHLLLNMIAYLTPIRLGRKDQRNLKAKLVVSFPYRLAA</sequence>
<organism evidence="1 2">
    <name type="scientific">Lactobacillus gigeriorum DSM 23908 = CRBIP 24.85</name>
    <dbReference type="NCBI Taxonomy" id="1423751"/>
    <lineage>
        <taxon>Bacteria</taxon>
        <taxon>Bacillati</taxon>
        <taxon>Bacillota</taxon>
        <taxon>Bacilli</taxon>
        <taxon>Lactobacillales</taxon>
        <taxon>Lactobacillaceae</taxon>
        <taxon>Lactobacillus</taxon>
    </lineage>
</organism>
<evidence type="ECO:0000313" key="2">
    <source>
        <dbReference type="Proteomes" id="UP000009326"/>
    </source>
</evidence>
<reference evidence="1 2" key="1">
    <citation type="submission" date="2012-06" db="EMBL/GenBank/DDBJ databases">
        <title>Draft genome sequence of Lactobacillus gigeriorum CRBIP 24.85T, isolated from chicken crop.</title>
        <authorList>
            <person name="Cousin S."/>
            <person name="Ma L."/>
            <person name="Creno S."/>
            <person name="Clermont D."/>
            <person name="Loux V."/>
            <person name="Bizet C."/>
            <person name="Bouchier C."/>
        </authorList>
    </citation>
    <scope>NUCLEOTIDE SEQUENCE [LARGE SCALE GENOMIC DNA]</scope>
    <source>
        <strain evidence="2">CRBIP 24.85T</strain>
    </source>
</reference>
<accession>I7KQM7</accession>
<comment type="caution">
    <text evidence="1">The sequence shown here is derived from an EMBL/GenBank/DDBJ whole genome shotgun (WGS) entry which is preliminary data.</text>
</comment>
<proteinExistence type="predicted"/>